<dbReference type="EMBL" id="VTUZ01000056">
    <property type="protein sequence ID" value="KAA0998590.1"/>
    <property type="molecule type" value="Genomic_DNA"/>
</dbReference>
<dbReference type="Pfam" id="PF13304">
    <property type="entry name" value="AAA_21"/>
    <property type="match status" value="1"/>
</dbReference>
<gene>
    <name evidence="2" type="ORF">FVF58_44155</name>
</gene>
<sequence>MPRHRITSIRFSRYKAFHNFSVTIEDFNVLVGPNNAGKSTIIGSLRILSEGLRRARAKAPVPVDVPGYAGWAYPISIEGLPIAAENIFHEYDDSRPARVEFRLSNANRLILHFPSQGACILIAETTKQPVRQPRNFKEAFDVEIGFVPVLGPVEQHEKLFKKEAARLALLTATASRNFRNVWFHYPEGFDEFRDTVQKTWPGMDIQPPEFNGEHLVMFCPEGRTPRELCWTGYGFQVWCQMLTQILKAKNASLLVIDEPDIYLHSDLQRQLISLLRDLGPDILIATHSTEMIAECEPTSLLAISKERQSAKRVADIGQLKYLFGALGSNLNPTLTQLAKTKRVLFVEGHDTQILCVFARVLGFHRVANRSDFAVMIMEGFNPARAIDLAEGIDAAVGSRVLRSVVLDRDYRTQEEIDAVLKRLEKNGFASHVHARKEIENYLLDSAAIERAVGARLKEQAQRTGKPELDVPHIDAILTLALDETRQKLFGQLQARAVDYARDVKSGVDNATVMGQVLAELEKKWATPGGRCALAPGKEVFARINAELQRTVKVSVSALQVAAAFRAEEVPADLTALIESIARFSEQMAPD</sequence>
<dbReference type="InterPro" id="IPR051396">
    <property type="entry name" value="Bact_Antivir_Def_Nuclease"/>
</dbReference>
<dbReference type="Proteomes" id="UP000325273">
    <property type="component" value="Unassembled WGS sequence"/>
</dbReference>
<dbReference type="InterPro" id="IPR027417">
    <property type="entry name" value="P-loop_NTPase"/>
</dbReference>
<name>A0A5B0G993_9BURK</name>
<dbReference type="Gene3D" id="3.40.50.300">
    <property type="entry name" value="P-loop containing nucleotide triphosphate hydrolases"/>
    <property type="match status" value="2"/>
</dbReference>
<evidence type="ECO:0000313" key="2">
    <source>
        <dbReference type="EMBL" id="KAA0998590.1"/>
    </source>
</evidence>
<keyword evidence="3" id="KW-1185">Reference proteome</keyword>
<proteinExistence type="predicted"/>
<dbReference type="PANTHER" id="PTHR43581:SF4">
    <property type="entry name" value="ATP_GTP PHOSPHATASE"/>
    <property type="match status" value="1"/>
</dbReference>
<accession>A0A5B0G993</accession>
<evidence type="ECO:0000313" key="3">
    <source>
        <dbReference type="Proteomes" id="UP000325273"/>
    </source>
</evidence>
<dbReference type="AlphaFoldDB" id="A0A5B0G993"/>
<dbReference type="GO" id="GO:0005524">
    <property type="term" value="F:ATP binding"/>
    <property type="evidence" value="ECO:0007669"/>
    <property type="project" value="InterPro"/>
</dbReference>
<feature type="domain" description="ATPase AAA-type core" evidence="1">
    <location>
        <begin position="27"/>
        <end position="290"/>
    </location>
</feature>
<reference evidence="2 3" key="1">
    <citation type="submission" date="2019-08" db="EMBL/GenBank/DDBJ databases">
        <title>Paraburkholderia sp. DCY113.</title>
        <authorList>
            <person name="Kang J."/>
        </authorList>
    </citation>
    <scope>NUCLEOTIDE SEQUENCE [LARGE SCALE GENOMIC DNA]</scope>
    <source>
        <strain evidence="2 3">DCY113</strain>
    </source>
</reference>
<dbReference type="CDD" id="cd00267">
    <property type="entry name" value="ABC_ATPase"/>
    <property type="match status" value="1"/>
</dbReference>
<dbReference type="RefSeq" id="WP_149675889.1">
    <property type="nucleotide sequence ID" value="NZ_VTUZ01000056.1"/>
</dbReference>
<dbReference type="InterPro" id="IPR003959">
    <property type="entry name" value="ATPase_AAA_core"/>
</dbReference>
<dbReference type="PANTHER" id="PTHR43581">
    <property type="entry name" value="ATP/GTP PHOSPHATASE"/>
    <property type="match status" value="1"/>
</dbReference>
<dbReference type="SUPFAM" id="SSF52540">
    <property type="entry name" value="P-loop containing nucleoside triphosphate hydrolases"/>
    <property type="match status" value="1"/>
</dbReference>
<dbReference type="GO" id="GO:0016887">
    <property type="term" value="F:ATP hydrolysis activity"/>
    <property type="evidence" value="ECO:0007669"/>
    <property type="project" value="InterPro"/>
</dbReference>
<evidence type="ECO:0000259" key="1">
    <source>
        <dbReference type="Pfam" id="PF13304"/>
    </source>
</evidence>
<protein>
    <submittedName>
        <fullName evidence="2">AAA family ATPase</fullName>
    </submittedName>
</protein>
<comment type="caution">
    <text evidence="2">The sequence shown here is derived from an EMBL/GenBank/DDBJ whole genome shotgun (WGS) entry which is preliminary data.</text>
</comment>
<organism evidence="2 3">
    <name type="scientific">Paraburkholderia panacisoli</name>
    <dbReference type="NCBI Taxonomy" id="2603818"/>
    <lineage>
        <taxon>Bacteria</taxon>
        <taxon>Pseudomonadati</taxon>
        <taxon>Pseudomonadota</taxon>
        <taxon>Betaproteobacteria</taxon>
        <taxon>Burkholderiales</taxon>
        <taxon>Burkholderiaceae</taxon>
        <taxon>Paraburkholderia</taxon>
    </lineage>
</organism>